<keyword evidence="9" id="KW-0675">Receptor</keyword>
<dbReference type="EMBL" id="JADKFW010000005">
    <property type="protein sequence ID" value="MBK9717910.1"/>
    <property type="molecule type" value="Genomic_DNA"/>
</dbReference>
<dbReference type="Proteomes" id="UP000808349">
    <property type="component" value="Unassembled WGS sequence"/>
</dbReference>
<evidence type="ECO:0000259" key="8">
    <source>
        <dbReference type="Pfam" id="PF07715"/>
    </source>
</evidence>
<reference evidence="9 10" key="1">
    <citation type="submission" date="2020-10" db="EMBL/GenBank/DDBJ databases">
        <title>Connecting structure to function with the recovery of over 1000 high-quality activated sludge metagenome-assembled genomes encoding full-length rRNA genes using long-read sequencing.</title>
        <authorList>
            <person name="Singleton C.M."/>
            <person name="Petriglieri F."/>
            <person name="Kristensen J.M."/>
            <person name="Kirkegaard R.H."/>
            <person name="Michaelsen T.Y."/>
            <person name="Andersen M.H."/>
            <person name="Karst S.M."/>
            <person name="Dueholm M.S."/>
            <person name="Nielsen P.H."/>
            <person name="Albertsen M."/>
        </authorList>
    </citation>
    <scope>NUCLEOTIDE SEQUENCE [LARGE SCALE GENOMIC DNA]</scope>
    <source>
        <strain evidence="9">Ribe_18-Q3-R11-54_BAT3C.373</strain>
    </source>
</reference>
<protein>
    <submittedName>
        <fullName evidence="9">TonB-dependent receptor</fullName>
    </submittedName>
</protein>
<dbReference type="Gene3D" id="2.60.40.1120">
    <property type="entry name" value="Carboxypeptidase-like, regulatory domain"/>
    <property type="match status" value="1"/>
</dbReference>
<dbReference type="Gene3D" id="2.170.130.10">
    <property type="entry name" value="TonB-dependent receptor, plug domain"/>
    <property type="match status" value="1"/>
</dbReference>
<keyword evidence="4 7" id="KW-0812">Transmembrane</keyword>
<evidence type="ECO:0000256" key="1">
    <source>
        <dbReference type="ARBA" id="ARBA00004571"/>
    </source>
</evidence>
<evidence type="ECO:0000256" key="5">
    <source>
        <dbReference type="ARBA" id="ARBA00023136"/>
    </source>
</evidence>
<evidence type="ECO:0000256" key="6">
    <source>
        <dbReference type="ARBA" id="ARBA00023237"/>
    </source>
</evidence>
<comment type="caution">
    <text evidence="9">The sequence shown here is derived from an EMBL/GenBank/DDBJ whole genome shotgun (WGS) entry which is preliminary data.</text>
</comment>
<dbReference type="AlphaFoldDB" id="A0A9D7XEL7"/>
<dbReference type="SUPFAM" id="SSF49464">
    <property type="entry name" value="Carboxypeptidase regulatory domain-like"/>
    <property type="match status" value="1"/>
</dbReference>
<accession>A0A9D7XEL7</accession>
<evidence type="ECO:0000256" key="3">
    <source>
        <dbReference type="ARBA" id="ARBA00022452"/>
    </source>
</evidence>
<comment type="similarity">
    <text evidence="7">Belongs to the TonB-dependent receptor family.</text>
</comment>
<keyword evidence="6 7" id="KW-0998">Cell outer membrane</keyword>
<gene>
    <name evidence="9" type="ORF">IPO85_10410</name>
</gene>
<evidence type="ECO:0000256" key="7">
    <source>
        <dbReference type="PROSITE-ProRule" id="PRU01360"/>
    </source>
</evidence>
<comment type="subcellular location">
    <subcellularLocation>
        <location evidence="1 7">Cell outer membrane</location>
        <topology evidence="1 7">Multi-pass membrane protein</topology>
    </subcellularLocation>
</comment>
<evidence type="ECO:0000313" key="10">
    <source>
        <dbReference type="Proteomes" id="UP000808349"/>
    </source>
</evidence>
<dbReference type="Pfam" id="PF07715">
    <property type="entry name" value="Plug"/>
    <property type="match status" value="1"/>
</dbReference>
<evidence type="ECO:0000313" key="9">
    <source>
        <dbReference type="EMBL" id="MBK9717910.1"/>
    </source>
</evidence>
<keyword evidence="3 7" id="KW-1134">Transmembrane beta strand</keyword>
<sequence length="789" mass="90070">MRLILISLFFILSYFSSAQSLITINGYITEQKSGETLIGANVYLKSDQSVGTISNYYGFYSIKIPKGIHKLVYSYVGYTTKELDLNLTQDTTIDMKLSTGILMDEIVITDEELKKNVQSTEMGTIELGLDKIKKLPSLMGEVDLLKSLQLLPGVSSASEGTAGLYIRGGGPDQNLVLLDEAVVYNTGHMLGFFSVFNSDAIKNVTLIKGSMPADYGSRISSVIDVQMKEGNDQDYVVEGGIGIISSRLTVQGPIKKEKASFIFSARRTYALDIAQPFINKTKYAGTNYYFYDLNAKLNYRISHKDRIYLSGYFGRDVFTFSSQERGFSISLPYGNATGTIRWNHIIRNNLFANVAFISNNYHFNINGGQEEFVFKLNSGVKDYSAKIDFDYYPNPKHHIKTGLRYTYHQLQPNIIYGTNGEETFTSKVETKFGHENELYILDDWKIRRQLSLNMGVRLSNFIQTGPYTDEATQKKYNTNEIVTSYIVPEPRITFNKGINEQSSIKGGVSLSSQYLHLVSNSGSTLPTDIWVPSTKKVKPQIGIQYAIGYYINLFNDQVETSIETYYKDLRNQLDYRESYVESFSSEIENEFVFGKGRAYGIELFLKKKRGDFNGWISYTLSRSERWFDQIEQGRIFPTVYDRPHDLVLVANYSLSKYWQISGAFIYATGRRYTPIQSLFIIDNKPNIEYGPRNSARIEDYHRLDVSFVYDNVSNHKKSLHSSWAISIYNIYNHKNPFFTYTDFSSNILNGNGSARAVNVSIFTIIPSVTWNFYWDSKSKSRKYKEESKK</sequence>
<dbReference type="GO" id="GO:0009279">
    <property type="term" value="C:cell outer membrane"/>
    <property type="evidence" value="ECO:0007669"/>
    <property type="project" value="UniProtKB-SubCell"/>
</dbReference>
<dbReference type="InterPro" id="IPR039426">
    <property type="entry name" value="TonB-dep_rcpt-like"/>
</dbReference>
<dbReference type="InterPro" id="IPR036942">
    <property type="entry name" value="Beta-barrel_TonB_sf"/>
</dbReference>
<dbReference type="InterPro" id="IPR012910">
    <property type="entry name" value="Plug_dom"/>
</dbReference>
<dbReference type="Gene3D" id="2.40.170.20">
    <property type="entry name" value="TonB-dependent receptor, beta-barrel domain"/>
    <property type="match status" value="1"/>
</dbReference>
<proteinExistence type="inferred from homology"/>
<dbReference type="SUPFAM" id="SSF56935">
    <property type="entry name" value="Porins"/>
    <property type="match status" value="1"/>
</dbReference>
<feature type="domain" description="TonB-dependent receptor plug" evidence="8">
    <location>
        <begin position="142"/>
        <end position="218"/>
    </location>
</feature>
<dbReference type="PROSITE" id="PS52016">
    <property type="entry name" value="TONB_DEPENDENT_REC_3"/>
    <property type="match status" value="1"/>
</dbReference>
<dbReference type="Pfam" id="PF13715">
    <property type="entry name" value="CarbopepD_reg_2"/>
    <property type="match status" value="1"/>
</dbReference>
<dbReference type="InterPro" id="IPR037066">
    <property type="entry name" value="Plug_dom_sf"/>
</dbReference>
<evidence type="ECO:0000256" key="2">
    <source>
        <dbReference type="ARBA" id="ARBA00022448"/>
    </source>
</evidence>
<evidence type="ECO:0000256" key="4">
    <source>
        <dbReference type="ARBA" id="ARBA00022692"/>
    </source>
</evidence>
<name>A0A9D7XEL7_9BACT</name>
<keyword evidence="5 7" id="KW-0472">Membrane</keyword>
<organism evidence="9 10">
    <name type="scientific">Candidatus Defluviibacterium haderslevense</name>
    <dbReference type="NCBI Taxonomy" id="2981993"/>
    <lineage>
        <taxon>Bacteria</taxon>
        <taxon>Pseudomonadati</taxon>
        <taxon>Bacteroidota</taxon>
        <taxon>Saprospiria</taxon>
        <taxon>Saprospirales</taxon>
        <taxon>Saprospiraceae</taxon>
        <taxon>Candidatus Defluviibacterium</taxon>
    </lineage>
</organism>
<keyword evidence="2 7" id="KW-0813">Transport</keyword>
<dbReference type="InterPro" id="IPR008969">
    <property type="entry name" value="CarboxyPept-like_regulatory"/>
</dbReference>